<dbReference type="Proteomes" id="UP001055091">
    <property type="component" value="Unassembled WGS sequence"/>
</dbReference>
<proteinExistence type="predicted"/>
<sequence>MKLRRLVCGDIHFQWKYGFYFIYFVLTVIYVFGITALPDNWKHNAAAIMIYSDPAAMGLFFMGAIVLLEKSQKPTENFTVLSIYGLHEFNNRVQPEPVFGFGSCSCGKFCIISGST</sequence>
<comment type="caution">
    <text evidence="2">The sequence shown here is derived from an EMBL/GenBank/DDBJ whole genome shotgun (WGS) entry which is preliminary data.</text>
</comment>
<reference evidence="2" key="1">
    <citation type="submission" date="2022-01" db="EMBL/GenBank/DDBJ databases">
        <title>Novel bile acid biosynthetic pathways are enriched in the microbiome of centenarians.</title>
        <authorList>
            <person name="Sato Y."/>
            <person name="Atarashi K."/>
            <person name="Plichta R.D."/>
            <person name="Arai Y."/>
            <person name="Sasajima S."/>
            <person name="Kearney M.S."/>
            <person name="Suda W."/>
            <person name="Takeshita K."/>
            <person name="Sasaki T."/>
            <person name="Okamoto S."/>
            <person name="Skelly N.A."/>
            <person name="Okamura Y."/>
            <person name="Vlamakis H."/>
            <person name="Li Y."/>
            <person name="Tanoue T."/>
            <person name="Takei H."/>
            <person name="Nittono H."/>
            <person name="Narushima S."/>
            <person name="Irie J."/>
            <person name="Itoh H."/>
            <person name="Moriya K."/>
            <person name="Sugiura Y."/>
            <person name="Suematsu M."/>
            <person name="Moritoki N."/>
            <person name="Shibata S."/>
            <person name="Littman R.D."/>
            <person name="Fischbach A.M."/>
            <person name="Uwamino Y."/>
            <person name="Inoue T."/>
            <person name="Honda A."/>
            <person name="Hattori M."/>
            <person name="Murai T."/>
            <person name="Xavier J.R."/>
            <person name="Hirose N."/>
            <person name="Honda K."/>
        </authorList>
    </citation>
    <scope>NUCLEOTIDE SEQUENCE</scope>
    <source>
        <strain evidence="2">CE91-St55</strain>
    </source>
</reference>
<evidence type="ECO:0000313" key="3">
    <source>
        <dbReference type="Proteomes" id="UP001055091"/>
    </source>
</evidence>
<dbReference type="AlphaFoldDB" id="A0AA37N3H1"/>
<keyword evidence="1" id="KW-0472">Membrane</keyword>
<feature type="transmembrane region" description="Helical" evidence="1">
    <location>
        <begin position="44"/>
        <end position="68"/>
    </location>
</feature>
<evidence type="ECO:0000313" key="2">
    <source>
        <dbReference type="EMBL" id="GKH00775.1"/>
    </source>
</evidence>
<gene>
    <name evidence="2" type="ORF">CE91St55_27560</name>
</gene>
<organism evidence="2 3">
    <name type="scientific">Hungatella hathewayi</name>
    <dbReference type="NCBI Taxonomy" id="154046"/>
    <lineage>
        <taxon>Bacteria</taxon>
        <taxon>Bacillati</taxon>
        <taxon>Bacillota</taxon>
        <taxon>Clostridia</taxon>
        <taxon>Lachnospirales</taxon>
        <taxon>Lachnospiraceae</taxon>
        <taxon>Hungatella</taxon>
    </lineage>
</organism>
<accession>A0AA37N3H1</accession>
<protein>
    <submittedName>
        <fullName evidence="2">Uncharacterized protein</fullName>
    </submittedName>
</protein>
<keyword evidence="1" id="KW-0812">Transmembrane</keyword>
<evidence type="ECO:0000256" key="1">
    <source>
        <dbReference type="SAM" id="Phobius"/>
    </source>
</evidence>
<dbReference type="EMBL" id="BQNJ01000001">
    <property type="protein sequence ID" value="GKH00775.1"/>
    <property type="molecule type" value="Genomic_DNA"/>
</dbReference>
<name>A0AA37N3H1_9FIRM</name>
<feature type="transmembrane region" description="Helical" evidence="1">
    <location>
        <begin position="20"/>
        <end position="38"/>
    </location>
</feature>
<keyword evidence="1" id="KW-1133">Transmembrane helix</keyword>